<dbReference type="PANTHER" id="PTHR13817">
    <property type="entry name" value="TITIN"/>
    <property type="match status" value="1"/>
</dbReference>
<organism evidence="6 7">
    <name type="scientific">Cellulosimicrobium composti</name>
    <dbReference type="NCBI Taxonomy" id="2672572"/>
    <lineage>
        <taxon>Bacteria</taxon>
        <taxon>Bacillati</taxon>
        <taxon>Actinomycetota</taxon>
        <taxon>Actinomycetes</taxon>
        <taxon>Micrococcales</taxon>
        <taxon>Promicromonosporaceae</taxon>
        <taxon>Cellulosimicrobium</taxon>
    </lineage>
</organism>
<dbReference type="EMBL" id="WMKA01000052">
    <property type="protein sequence ID" value="MTG90535.1"/>
    <property type="molecule type" value="Genomic_DNA"/>
</dbReference>
<keyword evidence="3" id="KW-0119">Carbohydrate metabolism</keyword>
<dbReference type="AlphaFoldDB" id="A0A6N7ZLY8"/>
<dbReference type="InterPro" id="IPR036116">
    <property type="entry name" value="FN3_sf"/>
</dbReference>
<feature type="domain" description="Fibronectin type-III" evidence="5">
    <location>
        <begin position="53"/>
        <end position="151"/>
    </location>
</feature>
<feature type="compositionally biased region" description="Low complexity" evidence="4">
    <location>
        <begin position="226"/>
        <end position="236"/>
    </location>
</feature>
<keyword evidence="1" id="KW-0677">Repeat</keyword>
<dbReference type="GO" id="GO:0016798">
    <property type="term" value="F:hydrolase activity, acting on glycosyl bonds"/>
    <property type="evidence" value="ECO:0007669"/>
    <property type="project" value="UniProtKB-KW"/>
</dbReference>
<comment type="caution">
    <text evidence="6">The sequence shown here is derived from an EMBL/GenBank/DDBJ whole genome shotgun (WGS) entry which is preliminary data.</text>
</comment>
<dbReference type="CDD" id="cd00063">
    <property type="entry name" value="FN3"/>
    <property type="match status" value="2"/>
</dbReference>
<evidence type="ECO:0000256" key="2">
    <source>
        <dbReference type="ARBA" id="ARBA00023295"/>
    </source>
</evidence>
<name>A0A6N7ZLY8_9MICO</name>
<evidence type="ECO:0000256" key="1">
    <source>
        <dbReference type="ARBA" id="ARBA00022737"/>
    </source>
</evidence>
<feature type="region of interest" description="Disordered" evidence="4">
    <location>
        <begin position="150"/>
        <end position="169"/>
    </location>
</feature>
<evidence type="ECO:0000313" key="6">
    <source>
        <dbReference type="EMBL" id="MTG90535.1"/>
    </source>
</evidence>
<dbReference type="Gene3D" id="2.60.40.10">
    <property type="entry name" value="Immunoglobulins"/>
    <property type="match status" value="3"/>
</dbReference>
<accession>A0A6N7ZLY8</accession>
<dbReference type="Proteomes" id="UP000440668">
    <property type="component" value="Unassembled WGS sequence"/>
</dbReference>
<dbReference type="Pfam" id="PF00041">
    <property type="entry name" value="fn3"/>
    <property type="match status" value="2"/>
</dbReference>
<protein>
    <recommendedName>
        <fullName evidence="5">Fibronectin type-III domain-containing protein</fullName>
    </recommendedName>
</protein>
<keyword evidence="3" id="KW-0624">Polysaccharide degradation</keyword>
<gene>
    <name evidence="6" type="ORF">GJV82_16565</name>
</gene>
<keyword evidence="2" id="KW-0378">Hydrolase</keyword>
<dbReference type="SMART" id="SM00060">
    <property type="entry name" value="FN3"/>
    <property type="match status" value="3"/>
</dbReference>
<dbReference type="SUPFAM" id="SSF49265">
    <property type="entry name" value="Fibronectin type III"/>
    <property type="match status" value="2"/>
</dbReference>
<feature type="domain" description="Fibronectin type-III" evidence="5">
    <location>
        <begin position="152"/>
        <end position="245"/>
    </location>
</feature>
<evidence type="ECO:0000313" key="7">
    <source>
        <dbReference type="Proteomes" id="UP000440668"/>
    </source>
</evidence>
<sequence>MQMQALAGTQVVWTGLQNGVAYRVRVQAVNLAPDPSEWGEYSAEEIPAGLPDVPKTPTASRAADSPLNGGSIDVSWAQPFENGDAIKAYHLQRYRNGSPDGAPLTLTGLSHKATGLDNASSYTFTVTAENKAGVTAASPASAAVVPYGRPEAPPRPSVQNVGSSSQDSGIPRVSWGAADANGSPITKYTVTASPGGAKREVSGTSVDFTGLSAGTYTFTVTATNAGGTSTSSPASAQVSAYQKPGTPGVSSSRTGENRGRFTISAPSSNGGNAITRYEWELSGAQNRTGTGQSVDVGSDYDQTYRLRARACNAAGCGAWSGQATFTTDKRPEPPRIWVTRGPQRNTQPGYGNCTGSMCTVFRVNANATFPSGTYTFQCYYDGNRIGSYSWTEHLSAGGYVDLGCILGNPYGTQRTAKVYVTISPSPSGIVVEQRDWPIR</sequence>
<reference evidence="6 7" key="1">
    <citation type="submission" date="2019-11" db="EMBL/GenBank/DDBJ databases">
        <title>Cellulosimicrobium composti sp. nov. isolated from a compost.</title>
        <authorList>
            <person name="Yang Y."/>
        </authorList>
    </citation>
    <scope>NUCLEOTIDE SEQUENCE [LARGE SCALE GENOMIC DNA]</scope>
    <source>
        <strain evidence="6 7">BIT-GX5</strain>
    </source>
</reference>
<feature type="region of interest" description="Disordered" evidence="4">
    <location>
        <begin position="324"/>
        <end position="345"/>
    </location>
</feature>
<dbReference type="PROSITE" id="PS50853">
    <property type="entry name" value="FN3"/>
    <property type="match status" value="2"/>
</dbReference>
<keyword evidence="2" id="KW-0326">Glycosidase</keyword>
<dbReference type="PANTHER" id="PTHR13817:SF73">
    <property type="entry name" value="FIBRONECTIN TYPE-III DOMAIN-CONTAINING PROTEIN"/>
    <property type="match status" value="1"/>
</dbReference>
<feature type="region of interest" description="Disordered" evidence="4">
    <location>
        <begin position="226"/>
        <end position="269"/>
    </location>
</feature>
<dbReference type="InterPro" id="IPR013783">
    <property type="entry name" value="Ig-like_fold"/>
</dbReference>
<feature type="compositionally biased region" description="Polar residues" evidence="4">
    <location>
        <begin position="157"/>
        <end position="168"/>
    </location>
</feature>
<evidence type="ECO:0000256" key="3">
    <source>
        <dbReference type="ARBA" id="ARBA00023326"/>
    </source>
</evidence>
<dbReference type="InterPro" id="IPR003961">
    <property type="entry name" value="FN3_dom"/>
</dbReference>
<proteinExistence type="predicted"/>
<dbReference type="InterPro" id="IPR050964">
    <property type="entry name" value="Striated_Muscle_Regulatory"/>
</dbReference>
<evidence type="ECO:0000256" key="4">
    <source>
        <dbReference type="SAM" id="MobiDB-lite"/>
    </source>
</evidence>
<evidence type="ECO:0000259" key="5">
    <source>
        <dbReference type="PROSITE" id="PS50853"/>
    </source>
</evidence>
<dbReference type="GO" id="GO:0000272">
    <property type="term" value="P:polysaccharide catabolic process"/>
    <property type="evidence" value="ECO:0007669"/>
    <property type="project" value="UniProtKB-KW"/>
</dbReference>